<organism evidence="3 4">
    <name type="scientific">Pandoraea oxalativorans</name>
    <dbReference type="NCBI Taxonomy" id="573737"/>
    <lineage>
        <taxon>Bacteria</taxon>
        <taxon>Pseudomonadati</taxon>
        <taxon>Pseudomonadota</taxon>
        <taxon>Betaproteobacteria</taxon>
        <taxon>Burkholderiales</taxon>
        <taxon>Burkholderiaceae</taxon>
        <taxon>Pandoraea</taxon>
    </lineage>
</organism>
<dbReference type="SUPFAM" id="SSF52172">
    <property type="entry name" value="CheY-like"/>
    <property type="match status" value="1"/>
</dbReference>
<name>A0A0G3IGK5_9BURK</name>
<evidence type="ECO:0000259" key="2">
    <source>
        <dbReference type="PROSITE" id="PS50110"/>
    </source>
</evidence>
<dbReference type="InterPro" id="IPR011006">
    <property type="entry name" value="CheY-like_superfamily"/>
</dbReference>
<dbReference type="InterPro" id="IPR013975">
    <property type="entry name" value="Tscrpt_reg_BetR_N"/>
</dbReference>
<protein>
    <recommendedName>
        <fullName evidence="2">Response regulatory domain-containing protein</fullName>
    </recommendedName>
</protein>
<evidence type="ECO:0000256" key="1">
    <source>
        <dbReference type="PROSITE-ProRule" id="PRU00169"/>
    </source>
</evidence>
<dbReference type="GO" id="GO:0000160">
    <property type="term" value="P:phosphorelay signal transduction system"/>
    <property type="evidence" value="ECO:0007669"/>
    <property type="project" value="InterPro"/>
</dbReference>
<dbReference type="Proteomes" id="UP000035050">
    <property type="component" value="Plasmid pPO70-2"/>
</dbReference>
<accession>A0A0G3IGK5</accession>
<dbReference type="AlphaFoldDB" id="A0A0G3IGK5"/>
<dbReference type="Pfam" id="PF00072">
    <property type="entry name" value="Response_reg"/>
    <property type="match status" value="1"/>
</dbReference>
<keyword evidence="3" id="KW-0614">Plasmid</keyword>
<dbReference type="RefSeq" id="WP_052654736.1">
    <property type="nucleotide sequence ID" value="NZ_CP011519.2"/>
</dbReference>
<dbReference type="KEGG" id="pox:MB84_30010"/>
<dbReference type="InterPro" id="IPR001789">
    <property type="entry name" value="Sig_transdc_resp-reg_receiver"/>
</dbReference>
<gene>
    <name evidence="3" type="ORF">MB84_30010</name>
</gene>
<keyword evidence="1" id="KW-0597">Phosphoprotein</keyword>
<dbReference type="EMBL" id="CP011519">
    <property type="protein sequence ID" value="AKK24996.1"/>
    <property type="molecule type" value="Genomic_DNA"/>
</dbReference>
<proteinExistence type="predicted"/>
<dbReference type="PROSITE" id="PS50110">
    <property type="entry name" value="RESPONSE_REGULATORY"/>
    <property type="match status" value="1"/>
</dbReference>
<sequence>METDDAQISARVKEMMDARGVGKRGQAKELARILGISYSAATRKIKGQMPWKLEQIKEVAEHFQEPVARLLGSAHAKESMAANGIRQDATLVIADRKFSCAAWVGSSVAGQPSTSYVGVKEGAKWLVYPTSDAPPVPAFHVERIELDGRSGELERPTIAVVDDASDIVESLCEYFNDKGLNARPYSSLRDFEEALNDMQFDGVVIDWLFDTETAATAILKIRTSENPDAPIFLLTGQLVTGKADEHDITTVIQQYDVTCLEKPVRPSILLAELAKRLGLR</sequence>
<reference evidence="3" key="1">
    <citation type="submission" date="2016-06" db="EMBL/GenBank/DDBJ databases">
        <title>Pandoraea oxalativorans DSM 23570 Genome Sequencing.</title>
        <authorList>
            <person name="Ee R."/>
            <person name="Lim Y.-L."/>
            <person name="Yong D."/>
            <person name="Yin W.-F."/>
            <person name="Chan K.-G."/>
        </authorList>
    </citation>
    <scope>NUCLEOTIDE SEQUENCE</scope>
    <source>
        <strain evidence="3">DSM 23570</strain>
        <plasmid evidence="3">pPO70-2</plasmid>
    </source>
</reference>
<geneLocation type="plasmid" evidence="3 4">
    <name>pPO70-2</name>
</geneLocation>
<evidence type="ECO:0000313" key="3">
    <source>
        <dbReference type="EMBL" id="AKK24996.1"/>
    </source>
</evidence>
<dbReference type="Gene3D" id="3.40.50.2300">
    <property type="match status" value="1"/>
</dbReference>
<dbReference type="CDD" id="cd00093">
    <property type="entry name" value="HTH_XRE"/>
    <property type="match status" value="1"/>
</dbReference>
<dbReference type="InterPro" id="IPR001387">
    <property type="entry name" value="Cro/C1-type_HTH"/>
</dbReference>
<dbReference type="Pfam" id="PF08667">
    <property type="entry name" value="BetR"/>
    <property type="match status" value="1"/>
</dbReference>
<keyword evidence="4" id="KW-1185">Reference proteome</keyword>
<feature type="domain" description="Response regulatory" evidence="2">
    <location>
        <begin position="157"/>
        <end position="277"/>
    </location>
</feature>
<dbReference type="PATRIC" id="fig|573737.6.peg.6061"/>
<evidence type="ECO:0000313" key="4">
    <source>
        <dbReference type="Proteomes" id="UP000035050"/>
    </source>
</evidence>
<dbReference type="OrthoDB" id="6492361at2"/>
<feature type="modified residue" description="4-aspartylphosphate" evidence="1">
    <location>
        <position position="206"/>
    </location>
</feature>